<evidence type="ECO:0000256" key="5">
    <source>
        <dbReference type="ARBA" id="ARBA00005520"/>
    </source>
</evidence>
<organism evidence="16 17">
    <name type="scientific">Methylomonas koyamae</name>
    <dbReference type="NCBI Taxonomy" id="702114"/>
    <lineage>
        <taxon>Bacteria</taxon>
        <taxon>Pseudomonadati</taxon>
        <taxon>Pseudomonadota</taxon>
        <taxon>Gammaproteobacteria</taxon>
        <taxon>Methylococcales</taxon>
        <taxon>Methylococcaceae</taxon>
        <taxon>Methylomonas</taxon>
    </lineage>
</organism>
<feature type="site" description="Essential for catalytic activity" evidence="14">
    <location>
        <position position="162"/>
    </location>
</feature>
<dbReference type="NCBIfam" id="TIGR00506">
    <property type="entry name" value="ribB"/>
    <property type="match status" value="1"/>
</dbReference>
<comment type="similarity">
    <text evidence="14">Belongs to the DHBP synthase family.</text>
</comment>
<comment type="cofactor">
    <cofactor evidence="14">
        <name>Mg(2+)</name>
        <dbReference type="ChEBI" id="CHEBI:18420"/>
    </cofactor>
    <cofactor evidence="14">
        <name>Mn(2+)</name>
        <dbReference type="ChEBI" id="CHEBI:29035"/>
    </cofactor>
    <text evidence="14">Binds 2 divalent metal cations per subunit. Magnesium or manganese.</text>
</comment>
<reference evidence="16 17" key="1">
    <citation type="submission" date="2016-03" db="EMBL/GenBank/DDBJ databases">
        <authorList>
            <person name="Ploux O."/>
        </authorList>
    </citation>
    <scope>NUCLEOTIDE SEQUENCE [LARGE SCALE GENOMIC DNA]</scope>
    <source>
        <strain evidence="16 17">R-45378</strain>
    </source>
</reference>
<dbReference type="FunFam" id="3.90.870.10:FF:000001">
    <property type="entry name" value="Riboflavin biosynthesis protein RibBA"/>
    <property type="match status" value="1"/>
</dbReference>
<dbReference type="Proteomes" id="UP000077857">
    <property type="component" value="Unassembled WGS sequence"/>
</dbReference>
<dbReference type="NCBIfam" id="NF010626">
    <property type="entry name" value="PRK14019.1"/>
    <property type="match status" value="1"/>
</dbReference>
<dbReference type="PANTHER" id="PTHR21327:SF34">
    <property type="entry name" value="3,4-DIHYDROXY-2-BUTANONE 4-PHOSPHATE SYNTHASE"/>
    <property type="match status" value="1"/>
</dbReference>
<dbReference type="PANTHER" id="PTHR21327">
    <property type="entry name" value="GTP CYCLOHYDROLASE II-RELATED"/>
    <property type="match status" value="1"/>
</dbReference>
<dbReference type="GO" id="GO:0030145">
    <property type="term" value="F:manganese ion binding"/>
    <property type="evidence" value="ECO:0007669"/>
    <property type="project" value="UniProtKB-UniRule"/>
</dbReference>
<dbReference type="InterPro" id="IPR032677">
    <property type="entry name" value="GTP_cyclohydro_II"/>
</dbReference>
<comment type="function">
    <text evidence="3 14">Catalyzes the conversion of D-ribulose 5-phosphate to formate and 3,4-dihydroxy-2-butanone 4-phosphate.</text>
</comment>
<dbReference type="GO" id="GO:0003935">
    <property type="term" value="F:GTP cyclohydrolase II activity"/>
    <property type="evidence" value="ECO:0007669"/>
    <property type="project" value="TreeGrafter"/>
</dbReference>
<comment type="similarity">
    <text evidence="5">In the N-terminal section; belongs to the DHBP synthase family.</text>
</comment>
<feature type="binding site" evidence="14">
    <location>
        <position position="141"/>
    </location>
    <ligand>
        <name>Mg(2+)</name>
        <dbReference type="ChEBI" id="CHEBI:18420"/>
        <label>2</label>
    </ligand>
</feature>
<dbReference type="HAMAP" id="MF_00180">
    <property type="entry name" value="RibB"/>
    <property type="match status" value="1"/>
</dbReference>
<comment type="catalytic activity">
    <reaction evidence="1 14">
        <text>D-ribulose 5-phosphate = (2S)-2-hydroxy-3-oxobutyl phosphate + formate + H(+)</text>
        <dbReference type="Rhea" id="RHEA:18457"/>
        <dbReference type="ChEBI" id="CHEBI:15378"/>
        <dbReference type="ChEBI" id="CHEBI:15740"/>
        <dbReference type="ChEBI" id="CHEBI:58121"/>
        <dbReference type="ChEBI" id="CHEBI:58830"/>
        <dbReference type="EC" id="4.1.99.12"/>
    </reaction>
</comment>
<evidence type="ECO:0000256" key="8">
    <source>
        <dbReference type="ARBA" id="ARBA00018836"/>
    </source>
</evidence>
<dbReference type="InterPro" id="IPR017945">
    <property type="entry name" value="DHBP_synth_RibB-like_a/b_dom"/>
</dbReference>
<feature type="binding site" evidence="14">
    <location>
        <position position="26"/>
    </location>
    <ligand>
        <name>Mg(2+)</name>
        <dbReference type="ChEBI" id="CHEBI:18420"/>
        <label>2</label>
    </ligand>
</feature>
<feature type="site" description="Essential for catalytic activity" evidence="14">
    <location>
        <position position="124"/>
    </location>
</feature>
<evidence type="ECO:0000259" key="15">
    <source>
        <dbReference type="Pfam" id="PF00925"/>
    </source>
</evidence>
<keyword evidence="10 14" id="KW-0479">Metal-binding</keyword>
<comment type="subunit">
    <text evidence="14">Homodimer.</text>
</comment>
<dbReference type="Gene3D" id="3.90.870.10">
    <property type="entry name" value="DHBP synthase"/>
    <property type="match status" value="1"/>
</dbReference>
<sequence length="370" mass="40861">MNSIEEIIGDLRLGKMVIIMDDEDRENEGDLLMAAEFVRPEDINFMAKYGRGLICLTLTRERCQQLRLPLMVNDNRTPYTTNFTVSIEAAEGVTTGISAADRALTVQAAVAKHAQPGDLVQPGHIFPLMAQAGGVLNRAGHTEAGCDLARLAGVEPAAVIVEILNDDGSMARRPDLEAFAERHNLKIGTIADLIHYRIKHENTLERISECVYPTEFGDFRLYAYQDCNDDNVHLALVMGDVAGDEPVLVRVHARNLIDDLLFSKRSDCSLPVREALKNIAEAGRGVLVLIRQKENNKDLVELIHSYQMQDHGVKHGRDLSADADWRTTGAGSRILSDLGVRRLKVMGAQKKYIGLSGFDLEVVEHIDAGN</sequence>
<dbReference type="RefSeq" id="WP_064041858.1">
    <property type="nucleotide sequence ID" value="NZ_AP019777.1"/>
</dbReference>
<dbReference type="Pfam" id="PF00926">
    <property type="entry name" value="DHBP_synthase"/>
    <property type="match status" value="1"/>
</dbReference>
<evidence type="ECO:0000256" key="3">
    <source>
        <dbReference type="ARBA" id="ARBA00002284"/>
    </source>
</evidence>
<dbReference type="GO" id="GO:0008686">
    <property type="term" value="F:3,4-dihydroxy-2-butanone-4-phosphate synthase activity"/>
    <property type="evidence" value="ECO:0007669"/>
    <property type="project" value="UniProtKB-UniRule"/>
</dbReference>
<feature type="binding site" evidence="14">
    <location>
        <begin position="25"/>
        <end position="26"/>
    </location>
    <ligand>
        <name>D-ribulose 5-phosphate</name>
        <dbReference type="ChEBI" id="CHEBI:58121"/>
    </ligand>
</feature>
<evidence type="ECO:0000256" key="13">
    <source>
        <dbReference type="ARBA" id="ARBA00023239"/>
    </source>
</evidence>
<dbReference type="AlphaFoldDB" id="A0A177N3P0"/>
<evidence type="ECO:0000256" key="9">
    <source>
        <dbReference type="ARBA" id="ARBA00022619"/>
    </source>
</evidence>
<evidence type="ECO:0000313" key="17">
    <source>
        <dbReference type="Proteomes" id="UP000077857"/>
    </source>
</evidence>
<keyword evidence="12 14" id="KW-0464">Manganese</keyword>
<dbReference type="InterPro" id="IPR036144">
    <property type="entry name" value="RibA-like_sf"/>
</dbReference>
<comment type="caution">
    <text evidence="16">The sequence shown here is derived from an EMBL/GenBank/DDBJ whole genome shotgun (WGS) entry which is preliminary data.</text>
</comment>
<keyword evidence="13 14" id="KW-0456">Lyase</keyword>
<keyword evidence="9 14" id="KW-0686">Riboflavin biosynthesis</keyword>
<protein>
    <recommendedName>
        <fullName evidence="8 14">3,4-dihydroxy-2-butanone 4-phosphate synthase</fullName>
        <shortName evidence="14">DHBP synthase</shortName>
        <ecNumber evidence="7 14">4.1.99.12</ecNumber>
    </recommendedName>
</protein>
<gene>
    <name evidence="14" type="primary">ribB</name>
    <name evidence="16" type="ORF">A1507_01975</name>
</gene>
<feature type="binding site" evidence="14">
    <location>
        <begin position="138"/>
        <end position="142"/>
    </location>
    <ligand>
        <name>D-ribulose 5-phosphate</name>
        <dbReference type="ChEBI" id="CHEBI:58121"/>
    </ligand>
</feature>
<feature type="binding site" evidence="14">
    <location>
        <position position="30"/>
    </location>
    <ligand>
        <name>D-ribulose 5-phosphate</name>
        <dbReference type="ChEBI" id="CHEBI:58121"/>
    </ligand>
</feature>
<proteinExistence type="inferred from homology"/>
<dbReference type="PIRSF" id="PIRSF001259">
    <property type="entry name" value="RibA"/>
    <property type="match status" value="1"/>
</dbReference>
<evidence type="ECO:0000256" key="6">
    <source>
        <dbReference type="ARBA" id="ARBA00008976"/>
    </source>
</evidence>
<keyword evidence="11 14" id="KW-0460">Magnesium</keyword>
<dbReference type="Pfam" id="PF00925">
    <property type="entry name" value="GTP_cyclohydro2"/>
    <property type="match status" value="1"/>
</dbReference>
<dbReference type="GO" id="GO:0005829">
    <property type="term" value="C:cytosol"/>
    <property type="evidence" value="ECO:0007669"/>
    <property type="project" value="TreeGrafter"/>
</dbReference>
<name>A0A177N3P0_9GAMM</name>
<evidence type="ECO:0000256" key="10">
    <source>
        <dbReference type="ARBA" id="ARBA00022723"/>
    </source>
</evidence>
<dbReference type="EC" id="4.1.99.12" evidence="7 14"/>
<comment type="cofactor">
    <cofactor evidence="2">
        <name>Mn(2+)</name>
        <dbReference type="ChEBI" id="CHEBI:29035"/>
    </cofactor>
</comment>
<feature type="binding site" evidence="14">
    <location>
        <position position="26"/>
    </location>
    <ligand>
        <name>Mg(2+)</name>
        <dbReference type="ChEBI" id="CHEBI:18420"/>
        <label>1</label>
    </ligand>
</feature>
<evidence type="ECO:0000256" key="1">
    <source>
        <dbReference type="ARBA" id="ARBA00000141"/>
    </source>
</evidence>
<comment type="similarity">
    <text evidence="6">In the C-terminal section; belongs to the GTP cyclohydrolase II family.</text>
</comment>
<evidence type="ECO:0000256" key="14">
    <source>
        <dbReference type="HAMAP-Rule" id="MF_00180"/>
    </source>
</evidence>
<evidence type="ECO:0000256" key="7">
    <source>
        <dbReference type="ARBA" id="ARBA00012153"/>
    </source>
</evidence>
<dbReference type="SUPFAM" id="SSF142695">
    <property type="entry name" value="RibA-like"/>
    <property type="match status" value="1"/>
</dbReference>
<dbReference type="GO" id="GO:0009231">
    <property type="term" value="P:riboflavin biosynthetic process"/>
    <property type="evidence" value="ECO:0007669"/>
    <property type="project" value="UniProtKB-UniRule"/>
</dbReference>
<evidence type="ECO:0000313" key="16">
    <source>
        <dbReference type="EMBL" id="OAI12284.1"/>
    </source>
</evidence>
<accession>A0A177N3P0</accession>
<dbReference type="OrthoDB" id="9793111at2"/>
<dbReference type="Gene3D" id="3.40.50.10990">
    <property type="entry name" value="GTP cyclohydrolase II"/>
    <property type="match status" value="1"/>
</dbReference>
<dbReference type="InterPro" id="IPR000422">
    <property type="entry name" value="DHBP_synthase_RibB"/>
</dbReference>
<evidence type="ECO:0000256" key="4">
    <source>
        <dbReference type="ARBA" id="ARBA00004904"/>
    </source>
</evidence>
<evidence type="ECO:0000256" key="2">
    <source>
        <dbReference type="ARBA" id="ARBA00001936"/>
    </source>
</evidence>
<dbReference type="EMBL" id="LUUJ01000110">
    <property type="protein sequence ID" value="OAI12284.1"/>
    <property type="molecule type" value="Genomic_DNA"/>
</dbReference>
<feature type="domain" description="GTP cyclohydrolase II" evidence="15">
    <location>
        <begin position="206"/>
        <end position="366"/>
    </location>
</feature>
<dbReference type="UniPathway" id="UPA00275">
    <property type="reaction ID" value="UER00399"/>
</dbReference>
<comment type="pathway">
    <text evidence="4 14">Cofactor biosynthesis; riboflavin biosynthesis; 2-hydroxy-3-oxobutyl phosphate from D-ribulose 5-phosphate: step 1/1.</text>
</comment>
<evidence type="ECO:0000256" key="11">
    <source>
        <dbReference type="ARBA" id="ARBA00022842"/>
    </source>
</evidence>
<evidence type="ECO:0000256" key="12">
    <source>
        <dbReference type="ARBA" id="ARBA00023211"/>
    </source>
</evidence>
<dbReference type="SUPFAM" id="SSF55821">
    <property type="entry name" value="YrdC/RibB"/>
    <property type="match status" value="1"/>
</dbReference>
<dbReference type="GO" id="GO:0000287">
    <property type="term" value="F:magnesium ion binding"/>
    <property type="evidence" value="ECO:0007669"/>
    <property type="project" value="UniProtKB-UniRule"/>
</dbReference>